<dbReference type="PROSITE" id="PS51007">
    <property type="entry name" value="CYTC"/>
    <property type="match status" value="1"/>
</dbReference>
<dbReference type="EMBL" id="QLMA01000005">
    <property type="protein sequence ID" value="RAJ80324.1"/>
    <property type="molecule type" value="Genomic_DNA"/>
</dbReference>
<dbReference type="PROSITE" id="PS51257">
    <property type="entry name" value="PROKAR_LIPOPROTEIN"/>
    <property type="match status" value="1"/>
</dbReference>
<keyword evidence="3 4" id="KW-0408">Iron</keyword>
<dbReference type="GO" id="GO:0020037">
    <property type="term" value="F:heme binding"/>
    <property type="evidence" value="ECO:0007669"/>
    <property type="project" value="InterPro"/>
</dbReference>
<dbReference type="SUPFAM" id="SSF46626">
    <property type="entry name" value="Cytochrome c"/>
    <property type="match status" value="2"/>
</dbReference>
<keyword evidence="1 4" id="KW-0349">Heme</keyword>
<evidence type="ECO:0000256" key="1">
    <source>
        <dbReference type="ARBA" id="ARBA00022617"/>
    </source>
</evidence>
<dbReference type="RefSeq" id="WP_211323924.1">
    <property type="nucleotide sequence ID" value="NZ_QLMA01000005.1"/>
</dbReference>
<reference evidence="6 7" key="1">
    <citation type="submission" date="2018-06" db="EMBL/GenBank/DDBJ databases">
        <title>Genomic Encyclopedia of Archaeal and Bacterial Type Strains, Phase II (KMG-II): from individual species to whole genera.</title>
        <authorList>
            <person name="Goeker M."/>
        </authorList>
    </citation>
    <scope>NUCLEOTIDE SEQUENCE [LARGE SCALE GENOMIC DNA]</scope>
    <source>
        <strain evidence="6 7">DSM 29821</strain>
    </source>
</reference>
<dbReference type="InterPro" id="IPR009056">
    <property type="entry name" value="Cyt_c-like_dom"/>
</dbReference>
<comment type="caution">
    <text evidence="6">The sequence shown here is derived from an EMBL/GenBank/DDBJ whole genome shotgun (WGS) entry which is preliminary data.</text>
</comment>
<dbReference type="AlphaFoldDB" id="A0A327VZZ4"/>
<feature type="domain" description="Cytochrome c" evidence="5">
    <location>
        <begin position="185"/>
        <end position="275"/>
    </location>
</feature>
<accession>A0A327VZZ4</accession>
<proteinExistence type="predicted"/>
<dbReference type="Pfam" id="PF21342">
    <property type="entry name" value="SoxA-TsdA_cyt-c"/>
    <property type="match status" value="1"/>
</dbReference>
<evidence type="ECO:0000256" key="2">
    <source>
        <dbReference type="ARBA" id="ARBA00022723"/>
    </source>
</evidence>
<dbReference type="Gene3D" id="1.10.760.10">
    <property type="entry name" value="Cytochrome c-like domain"/>
    <property type="match status" value="2"/>
</dbReference>
<dbReference type="GO" id="GO:0009055">
    <property type="term" value="F:electron transfer activity"/>
    <property type="evidence" value="ECO:0007669"/>
    <property type="project" value="InterPro"/>
</dbReference>
<dbReference type="InterPro" id="IPR036909">
    <property type="entry name" value="Cyt_c-like_dom_sf"/>
</dbReference>
<sequence>MKRIIIVIAILGITGVMAISSCGPEAEGKSDNKPVAAKEEEAHIVIDLKNIPDDQFGESVRYGRELMLHTAQFIGPKGSAGKYTGNLMSCTNCHQDAGTKPFSFNLIASHEHYPQYRAREGKVLTLAERINNCVTRPHNGKPLPLDSKEMVAFLSYLKWINTYAPKGKSYYGEKNRKLDLPTTAANPENGRILFEQNCARCHGKDGAGQLTPEQTAYTYPPLWGPESYQPGSSMHRVVKQAEWLKNNMPHDKVQNGVVLTDAEALDIAAFVNNDALHARPNPKSFDYPNIREKAIDYDHGPFPDTFSVAQHKYGPYQPIIDYWKKQGWKVSL</sequence>
<evidence type="ECO:0000313" key="7">
    <source>
        <dbReference type="Proteomes" id="UP000249819"/>
    </source>
</evidence>
<dbReference type="Proteomes" id="UP000249819">
    <property type="component" value="Unassembled WGS sequence"/>
</dbReference>
<organism evidence="6 7">
    <name type="scientific">Chitinophaga dinghuensis</name>
    <dbReference type="NCBI Taxonomy" id="1539050"/>
    <lineage>
        <taxon>Bacteria</taxon>
        <taxon>Pseudomonadati</taxon>
        <taxon>Bacteroidota</taxon>
        <taxon>Chitinophagia</taxon>
        <taxon>Chitinophagales</taxon>
        <taxon>Chitinophagaceae</taxon>
        <taxon>Chitinophaga</taxon>
    </lineage>
</organism>
<keyword evidence="2 4" id="KW-0479">Metal-binding</keyword>
<dbReference type="InterPro" id="IPR051459">
    <property type="entry name" value="Cytochrome_c-type_DH"/>
</dbReference>
<evidence type="ECO:0000313" key="6">
    <source>
        <dbReference type="EMBL" id="RAJ80324.1"/>
    </source>
</evidence>
<dbReference type="Pfam" id="PF00034">
    <property type="entry name" value="Cytochrom_C"/>
    <property type="match status" value="1"/>
</dbReference>
<dbReference type="GO" id="GO:0046872">
    <property type="term" value="F:metal ion binding"/>
    <property type="evidence" value="ECO:0007669"/>
    <property type="project" value="UniProtKB-KW"/>
</dbReference>
<evidence type="ECO:0000259" key="5">
    <source>
        <dbReference type="PROSITE" id="PS51007"/>
    </source>
</evidence>
<gene>
    <name evidence="6" type="ORF">CLV59_105433</name>
</gene>
<keyword evidence="7" id="KW-1185">Reference proteome</keyword>
<evidence type="ECO:0000256" key="3">
    <source>
        <dbReference type="ARBA" id="ARBA00023004"/>
    </source>
</evidence>
<dbReference type="PANTHER" id="PTHR35008:SF8">
    <property type="entry name" value="ALCOHOL DEHYDROGENASE CYTOCHROME C SUBUNIT"/>
    <property type="match status" value="1"/>
</dbReference>
<name>A0A327VZZ4_9BACT</name>
<protein>
    <submittedName>
        <fullName evidence="6">Thiosulfate dehydrogenase</fullName>
    </submittedName>
</protein>
<dbReference type="PANTHER" id="PTHR35008">
    <property type="entry name" value="BLL4482 PROTEIN-RELATED"/>
    <property type="match status" value="1"/>
</dbReference>
<evidence type="ECO:0000256" key="4">
    <source>
        <dbReference type="PROSITE-ProRule" id="PRU00433"/>
    </source>
</evidence>